<evidence type="ECO:0000256" key="5">
    <source>
        <dbReference type="ARBA" id="ARBA00022857"/>
    </source>
</evidence>
<keyword evidence="7" id="KW-0520">NAD</keyword>
<dbReference type="PANTHER" id="PTHR23026">
    <property type="entry name" value="NADPH NITROREDUCTASE"/>
    <property type="match status" value="1"/>
</dbReference>
<keyword evidence="5" id="KW-0521">NADP</keyword>
<feature type="domain" description="Nitroreductase" evidence="8">
    <location>
        <begin position="16"/>
        <end position="199"/>
    </location>
</feature>
<comment type="similarity">
    <text evidence="2">Belongs to the nitroreductase family.</text>
</comment>
<dbReference type="PANTHER" id="PTHR23026:SF125">
    <property type="entry name" value="OXYGEN-INSENSITIVE NAD(P)H NITROREDUCTASE"/>
    <property type="match status" value="1"/>
</dbReference>
<dbReference type="Gene3D" id="3.40.109.10">
    <property type="entry name" value="NADH Oxidase"/>
    <property type="match status" value="1"/>
</dbReference>
<accession>A0A7W5GDF0</accession>
<evidence type="ECO:0000256" key="6">
    <source>
        <dbReference type="ARBA" id="ARBA00023002"/>
    </source>
</evidence>
<evidence type="ECO:0000256" key="3">
    <source>
        <dbReference type="ARBA" id="ARBA00022630"/>
    </source>
</evidence>
<evidence type="ECO:0000256" key="4">
    <source>
        <dbReference type="ARBA" id="ARBA00022643"/>
    </source>
</evidence>
<dbReference type="SUPFAM" id="SSF55469">
    <property type="entry name" value="FMN-dependent nitroreductase-like"/>
    <property type="match status" value="1"/>
</dbReference>
<evidence type="ECO:0000259" key="8">
    <source>
        <dbReference type="Pfam" id="PF00881"/>
    </source>
</evidence>
<dbReference type="RefSeq" id="WP_183570910.1">
    <property type="nucleotide sequence ID" value="NZ_CBCSLB010000031.1"/>
</dbReference>
<name>A0A7W5GDF0_9BACL</name>
<keyword evidence="3" id="KW-0285">Flavoprotein</keyword>
<organism evidence="9 10">
    <name type="scientific">Paenibacillus endophyticus</name>
    <dbReference type="NCBI Taxonomy" id="1294268"/>
    <lineage>
        <taxon>Bacteria</taxon>
        <taxon>Bacillati</taxon>
        <taxon>Bacillota</taxon>
        <taxon>Bacilli</taxon>
        <taxon>Bacillales</taxon>
        <taxon>Paenibacillaceae</taxon>
        <taxon>Paenibacillus</taxon>
    </lineage>
</organism>
<dbReference type="Pfam" id="PF00881">
    <property type="entry name" value="Nitroreductase"/>
    <property type="match status" value="1"/>
</dbReference>
<dbReference type="InterPro" id="IPR050627">
    <property type="entry name" value="Nitroreductase/BluB"/>
</dbReference>
<keyword evidence="10" id="KW-1185">Reference proteome</keyword>
<dbReference type="GO" id="GO:0046857">
    <property type="term" value="F:oxidoreductase activity, acting on other nitrogenous compounds as donors, with NAD or NADP as acceptor"/>
    <property type="evidence" value="ECO:0007669"/>
    <property type="project" value="TreeGrafter"/>
</dbReference>
<comment type="cofactor">
    <cofactor evidence="1">
        <name>FMN</name>
        <dbReference type="ChEBI" id="CHEBI:58210"/>
    </cofactor>
</comment>
<sequence>MDTTVRKLEMLDTFNYRHATKEFDPEKKIPEDDFQFILEAGRLSPSSGGNEPWRFVVVQSPEFRNELAPHVSGAVRQLPTSSHFVLILARKGLTYDSPYLVEQQTQKMQMPLEVFNKMRPAYEQFYHDLHLDSERALVDWSSKSTYIALGNMMTAAAHIGVDSCPIEGFELDAVNDLLQKRGLLGDDEYSLSVMVAFGHRVREARPKKRLPMNEIVKFV</sequence>
<dbReference type="InterPro" id="IPR000415">
    <property type="entry name" value="Nitroreductase-like"/>
</dbReference>
<gene>
    <name evidence="9" type="ORF">FHS16_005992</name>
</gene>
<dbReference type="EMBL" id="JACHXW010000030">
    <property type="protein sequence ID" value="MBB3155876.1"/>
    <property type="molecule type" value="Genomic_DNA"/>
</dbReference>
<dbReference type="AlphaFoldDB" id="A0A7W5GDF0"/>
<reference evidence="9 10" key="1">
    <citation type="submission" date="2020-08" db="EMBL/GenBank/DDBJ databases">
        <title>Genomic Encyclopedia of Type Strains, Phase III (KMG-III): the genomes of soil and plant-associated and newly described type strains.</title>
        <authorList>
            <person name="Whitman W."/>
        </authorList>
    </citation>
    <scope>NUCLEOTIDE SEQUENCE [LARGE SCALE GENOMIC DNA]</scope>
    <source>
        <strain evidence="9 10">CECT 8234</strain>
    </source>
</reference>
<dbReference type="InterPro" id="IPR033878">
    <property type="entry name" value="NfsB-like"/>
</dbReference>
<dbReference type="CDD" id="cd02149">
    <property type="entry name" value="NfsB-like"/>
    <property type="match status" value="1"/>
</dbReference>
<dbReference type="InterPro" id="IPR029479">
    <property type="entry name" value="Nitroreductase"/>
</dbReference>
<dbReference type="Proteomes" id="UP000518605">
    <property type="component" value="Unassembled WGS sequence"/>
</dbReference>
<comment type="caution">
    <text evidence="9">The sequence shown here is derived from an EMBL/GenBank/DDBJ whole genome shotgun (WGS) entry which is preliminary data.</text>
</comment>
<keyword evidence="6" id="KW-0560">Oxidoreductase</keyword>
<dbReference type="GO" id="GO:0005829">
    <property type="term" value="C:cytosol"/>
    <property type="evidence" value="ECO:0007669"/>
    <property type="project" value="TreeGrafter"/>
</dbReference>
<proteinExistence type="inferred from homology"/>
<dbReference type="GO" id="GO:0046256">
    <property type="term" value="P:2,4,6-trinitrotoluene catabolic process"/>
    <property type="evidence" value="ECO:0007669"/>
    <property type="project" value="TreeGrafter"/>
</dbReference>
<evidence type="ECO:0000313" key="9">
    <source>
        <dbReference type="EMBL" id="MBB3155876.1"/>
    </source>
</evidence>
<keyword evidence="4" id="KW-0288">FMN</keyword>
<protein>
    <submittedName>
        <fullName evidence="9">Nitroreductase</fullName>
    </submittedName>
</protein>
<evidence type="ECO:0000313" key="10">
    <source>
        <dbReference type="Proteomes" id="UP000518605"/>
    </source>
</evidence>
<evidence type="ECO:0000256" key="2">
    <source>
        <dbReference type="ARBA" id="ARBA00007118"/>
    </source>
</evidence>
<evidence type="ECO:0000256" key="7">
    <source>
        <dbReference type="ARBA" id="ARBA00023027"/>
    </source>
</evidence>
<evidence type="ECO:0000256" key="1">
    <source>
        <dbReference type="ARBA" id="ARBA00001917"/>
    </source>
</evidence>